<dbReference type="EMBL" id="QUQM01000008">
    <property type="protein sequence ID" value="KAA8641817.1"/>
    <property type="molecule type" value="Genomic_DNA"/>
</dbReference>
<dbReference type="GO" id="GO:0071944">
    <property type="term" value="C:cell periphery"/>
    <property type="evidence" value="ECO:0007669"/>
    <property type="project" value="UniProtKB-ARBA"/>
</dbReference>
<keyword evidence="3 6" id="KW-1133">Transmembrane helix</keyword>
<evidence type="ECO:0000256" key="2">
    <source>
        <dbReference type="ARBA" id="ARBA00022692"/>
    </source>
</evidence>
<evidence type="ECO:0000313" key="8">
    <source>
        <dbReference type="Proteomes" id="UP000324241"/>
    </source>
</evidence>
<evidence type="ECO:0000256" key="5">
    <source>
        <dbReference type="SAM" id="MobiDB-lite"/>
    </source>
</evidence>
<comment type="caution">
    <text evidence="7">The sequence shown here is derived from an EMBL/GenBank/DDBJ whole genome shotgun (WGS) entry which is preliminary data.</text>
</comment>
<gene>
    <name evidence="7" type="ORF">ATNIH1004_010756</name>
</gene>
<evidence type="ECO:0000313" key="7">
    <source>
        <dbReference type="EMBL" id="KAA8641817.1"/>
    </source>
</evidence>
<dbReference type="AlphaFoldDB" id="A0A5M9MFS7"/>
<sequence length="303" mass="33335">MNIYLNNTSYVSCLFSIICDSLLFVTRFISTLRHHGKDFFGSKYNQTEHVVSHLDFFGLEHIYFAHTSAETERAEPDSRIQLCLHLVNEKTPCKQIDADEADGFPDTELQRRNLIIPPTRITTKDHPHGHHPTITGILLPPPRKTSTQKPTTSASSSSSTSTLDATLSTISSTTVSAETSTTPSSHPEPDPSGISGAKAGIGIGVFAILLIICFILRPFILRYKHRHKRDVENTQEPLQLKPTASGPLVMKKYGNEINELDGRVATSPPGPLQEEIFELSGEFAVPLFKEMDPSVKLGTGNTG</sequence>
<evidence type="ECO:0000256" key="4">
    <source>
        <dbReference type="ARBA" id="ARBA00023136"/>
    </source>
</evidence>
<feature type="compositionally biased region" description="Low complexity" evidence="5">
    <location>
        <begin position="145"/>
        <end position="185"/>
    </location>
</feature>
<feature type="transmembrane region" description="Helical" evidence="6">
    <location>
        <begin position="199"/>
        <end position="220"/>
    </location>
</feature>
<evidence type="ECO:0000256" key="3">
    <source>
        <dbReference type="ARBA" id="ARBA00022989"/>
    </source>
</evidence>
<protein>
    <submittedName>
        <fullName evidence="7">Uncharacterized protein</fullName>
    </submittedName>
</protein>
<dbReference type="GO" id="GO:0016020">
    <property type="term" value="C:membrane"/>
    <property type="evidence" value="ECO:0007669"/>
    <property type="project" value="UniProtKB-SubCell"/>
</dbReference>
<keyword evidence="4 6" id="KW-0472">Membrane</keyword>
<organism evidence="7 8">
    <name type="scientific">Aspergillus tanneri</name>
    <dbReference type="NCBI Taxonomy" id="1220188"/>
    <lineage>
        <taxon>Eukaryota</taxon>
        <taxon>Fungi</taxon>
        <taxon>Dikarya</taxon>
        <taxon>Ascomycota</taxon>
        <taxon>Pezizomycotina</taxon>
        <taxon>Eurotiomycetes</taxon>
        <taxon>Eurotiomycetidae</taxon>
        <taxon>Eurotiales</taxon>
        <taxon>Aspergillaceae</taxon>
        <taxon>Aspergillus</taxon>
        <taxon>Aspergillus subgen. Circumdati</taxon>
    </lineage>
</organism>
<dbReference type="Proteomes" id="UP000324241">
    <property type="component" value="Unassembled WGS sequence"/>
</dbReference>
<dbReference type="PANTHER" id="PTHR15549">
    <property type="entry name" value="PAIRED IMMUNOGLOBULIN-LIKE TYPE 2 RECEPTOR"/>
    <property type="match status" value="1"/>
</dbReference>
<keyword evidence="2 6" id="KW-0812">Transmembrane</keyword>
<proteinExistence type="predicted"/>
<name>A0A5M9MFS7_9EURO</name>
<dbReference type="InterPro" id="IPR051694">
    <property type="entry name" value="Immunoregulatory_rcpt-like"/>
</dbReference>
<evidence type="ECO:0000256" key="6">
    <source>
        <dbReference type="SAM" id="Phobius"/>
    </source>
</evidence>
<dbReference type="RefSeq" id="XP_033421179.1">
    <property type="nucleotide sequence ID" value="XM_033575324.1"/>
</dbReference>
<dbReference type="GeneID" id="54333457"/>
<comment type="subcellular location">
    <subcellularLocation>
        <location evidence="1">Membrane</location>
        <topology evidence="1">Single-pass membrane protein</topology>
    </subcellularLocation>
</comment>
<evidence type="ECO:0000256" key="1">
    <source>
        <dbReference type="ARBA" id="ARBA00004167"/>
    </source>
</evidence>
<feature type="region of interest" description="Disordered" evidence="5">
    <location>
        <begin position="120"/>
        <end position="193"/>
    </location>
</feature>
<reference evidence="7 8" key="1">
    <citation type="submission" date="2019-08" db="EMBL/GenBank/DDBJ databases">
        <title>The genome sequence of a newly discovered highly antifungal drug resistant Aspergillus species, Aspergillus tanneri NIH 1004.</title>
        <authorList>
            <person name="Mounaud S."/>
            <person name="Singh I."/>
            <person name="Joardar V."/>
            <person name="Pakala S."/>
            <person name="Pakala S."/>
            <person name="Venepally P."/>
            <person name="Chung J.K."/>
            <person name="Losada L."/>
            <person name="Nierman W.C."/>
        </authorList>
    </citation>
    <scope>NUCLEOTIDE SEQUENCE [LARGE SCALE GENOMIC DNA]</scope>
    <source>
        <strain evidence="7 8">NIH1004</strain>
    </source>
</reference>
<accession>A0A5M9MFS7</accession>